<dbReference type="GO" id="GO:0005524">
    <property type="term" value="F:ATP binding"/>
    <property type="evidence" value="ECO:0007669"/>
    <property type="project" value="UniProtKB-UniRule"/>
</dbReference>
<feature type="domain" description="C2H2-type" evidence="11">
    <location>
        <begin position="279"/>
        <end position="308"/>
    </location>
</feature>
<dbReference type="PROSITE" id="PS00108">
    <property type="entry name" value="PROTEIN_KINASE_ST"/>
    <property type="match status" value="1"/>
</dbReference>
<evidence type="ECO:0000313" key="12">
    <source>
        <dbReference type="EMBL" id="PSN66131.1"/>
    </source>
</evidence>
<evidence type="ECO:0000256" key="1">
    <source>
        <dbReference type="ARBA" id="ARBA00010886"/>
    </source>
</evidence>
<accession>A0A2T2NL20</accession>
<dbReference type="PROSITE" id="PS00028">
    <property type="entry name" value="ZINC_FINGER_C2H2_1"/>
    <property type="match status" value="1"/>
</dbReference>
<evidence type="ECO:0000256" key="8">
    <source>
        <dbReference type="RuleBase" id="RU000304"/>
    </source>
</evidence>
<keyword evidence="2" id="KW-0808">Transferase</keyword>
<dbReference type="OrthoDB" id="310217at2759"/>
<dbReference type="InterPro" id="IPR008271">
    <property type="entry name" value="Ser/Thr_kinase_AS"/>
</dbReference>
<evidence type="ECO:0000256" key="7">
    <source>
        <dbReference type="PROSITE-ProRule" id="PRU10141"/>
    </source>
</evidence>
<keyword evidence="4 12" id="KW-0418">Kinase</keyword>
<dbReference type="InterPro" id="IPR050660">
    <property type="entry name" value="NEK_Ser/Thr_kinase"/>
</dbReference>
<sequence length="322" mass="36285">MSDSELVESDKPTYQVLKYIGGGGFGQVFKVERGGHILACKQIQFSDVKAALSEYDHMKLLRDGPHIAAIHYGLEFSHATETLSFFMDYYKGKDLDRHVRLLKGAGESFLEPQVIDIGHQIAEALEFCHSRNILHQDIKPMNVLLKDKWNPLTDLEVPDLFVADFGLASRVGTIGTRFTGQRGTPGYEAPEIREQGYHAAFSQKSDIYAFGCVLYRLCTLEDPDDVDDLKPEEISDNYSIDLLGLISCMLSSDRDHRPTAAQVKAHLLSLMPRYLPNARSCRTCGFLFVSANQLRKHLKQTGHYRQVNPSGPPAEQRFDVEY</sequence>
<dbReference type="GO" id="GO:0008270">
    <property type="term" value="F:zinc ion binding"/>
    <property type="evidence" value="ECO:0007669"/>
    <property type="project" value="UniProtKB-KW"/>
</dbReference>
<gene>
    <name evidence="12" type="ORF">BS50DRAFT_635297</name>
</gene>
<feature type="domain" description="Protein kinase" evidence="10">
    <location>
        <begin position="14"/>
        <end position="269"/>
    </location>
</feature>
<dbReference type="Gene3D" id="1.10.510.10">
    <property type="entry name" value="Transferase(Phosphotransferase) domain 1"/>
    <property type="match status" value="1"/>
</dbReference>
<dbReference type="Pfam" id="PF00069">
    <property type="entry name" value="Pkinase"/>
    <property type="match status" value="1"/>
</dbReference>
<evidence type="ECO:0000256" key="3">
    <source>
        <dbReference type="ARBA" id="ARBA00022741"/>
    </source>
</evidence>
<evidence type="ECO:0000256" key="9">
    <source>
        <dbReference type="SAM" id="MobiDB-lite"/>
    </source>
</evidence>
<dbReference type="InterPro" id="IPR013087">
    <property type="entry name" value="Znf_C2H2_type"/>
</dbReference>
<feature type="binding site" evidence="7">
    <location>
        <position position="41"/>
    </location>
    <ligand>
        <name>ATP</name>
        <dbReference type="ChEBI" id="CHEBI:30616"/>
    </ligand>
</feature>
<dbReference type="PROSITE" id="PS00107">
    <property type="entry name" value="PROTEIN_KINASE_ATP"/>
    <property type="match status" value="1"/>
</dbReference>
<feature type="region of interest" description="Disordered" evidence="9">
    <location>
        <begin position="303"/>
        <end position="322"/>
    </location>
</feature>
<dbReference type="SUPFAM" id="SSF56112">
    <property type="entry name" value="Protein kinase-like (PK-like)"/>
    <property type="match status" value="1"/>
</dbReference>
<dbReference type="InterPro" id="IPR000719">
    <property type="entry name" value="Prot_kinase_dom"/>
</dbReference>
<dbReference type="InterPro" id="IPR017441">
    <property type="entry name" value="Protein_kinase_ATP_BS"/>
</dbReference>
<keyword evidence="6" id="KW-0479">Metal-binding</keyword>
<dbReference type="PROSITE" id="PS50011">
    <property type="entry name" value="PROTEIN_KINASE_DOM"/>
    <property type="match status" value="1"/>
</dbReference>
<dbReference type="InterPro" id="IPR011009">
    <property type="entry name" value="Kinase-like_dom_sf"/>
</dbReference>
<evidence type="ECO:0000256" key="4">
    <source>
        <dbReference type="ARBA" id="ARBA00022777"/>
    </source>
</evidence>
<keyword evidence="3 7" id="KW-0547">Nucleotide-binding</keyword>
<keyword evidence="6" id="KW-0862">Zinc</keyword>
<evidence type="ECO:0000256" key="6">
    <source>
        <dbReference type="PROSITE-ProRule" id="PRU00042"/>
    </source>
</evidence>
<evidence type="ECO:0000259" key="10">
    <source>
        <dbReference type="PROSITE" id="PS50011"/>
    </source>
</evidence>
<evidence type="ECO:0000313" key="13">
    <source>
        <dbReference type="Proteomes" id="UP000240883"/>
    </source>
</evidence>
<evidence type="ECO:0000256" key="5">
    <source>
        <dbReference type="ARBA" id="ARBA00022840"/>
    </source>
</evidence>
<organism evidence="12 13">
    <name type="scientific">Corynespora cassiicola Philippines</name>
    <dbReference type="NCBI Taxonomy" id="1448308"/>
    <lineage>
        <taxon>Eukaryota</taxon>
        <taxon>Fungi</taxon>
        <taxon>Dikarya</taxon>
        <taxon>Ascomycota</taxon>
        <taxon>Pezizomycotina</taxon>
        <taxon>Dothideomycetes</taxon>
        <taxon>Pleosporomycetidae</taxon>
        <taxon>Pleosporales</taxon>
        <taxon>Corynesporascaceae</taxon>
        <taxon>Corynespora</taxon>
    </lineage>
</organism>
<dbReference type="AlphaFoldDB" id="A0A2T2NL20"/>
<dbReference type="PANTHER" id="PTHR43671">
    <property type="entry name" value="SERINE/THREONINE-PROTEIN KINASE NEK"/>
    <property type="match status" value="1"/>
</dbReference>
<dbReference type="EMBL" id="KZ678136">
    <property type="protein sequence ID" value="PSN66131.1"/>
    <property type="molecule type" value="Genomic_DNA"/>
</dbReference>
<evidence type="ECO:0000259" key="11">
    <source>
        <dbReference type="PROSITE" id="PS50157"/>
    </source>
</evidence>
<dbReference type="SMART" id="SM00220">
    <property type="entry name" value="S_TKc"/>
    <property type="match status" value="1"/>
</dbReference>
<proteinExistence type="inferred from homology"/>
<keyword evidence="5 7" id="KW-0067">ATP-binding</keyword>
<name>A0A2T2NL20_CORCC</name>
<dbReference type="PROSITE" id="PS50157">
    <property type="entry name" value="ZINC_FINGER_C2H2_2"/>
    <property type="match status" value="1"/>
</dbReference>
<dbReference type="STRING" id="1448308.A0A2T2NL20"/>
<dbReference type="Proteomes" id="UP000240883">
    <property type="component" value="Unassembled WGS sequence"/>
</dbReference>
<evidence type="ECO:0000256" key="2">
    <source>
        <dbReference type="ARBA" id="ARBA00022679"/>
    </source>
</evidence>
<dbReference type="GO" id="GO:0004674">
    <property type="term" value="F:protein serine/threonine kinase activity"/>
    <property type="evidence" value="ECO:0007669"/>
    <property type="project" value="UniProtKB-KW"/>
</dbReference>
<keyword evidence="13" id="KW-1185">Reference proteome</keyword>
<reference evidence="12 13" key="1">
    <citation type="journal article" date="2018" name="Front. Microbiol.">
        <title>Genome-Wide Analysis of Corynespora cassiicola Leaf Fall Disease Putative Effectors.</title>
        <authorList>
            <person name="Lopez D."/>
            <person name="Ribeiro S."/>
            <person name="Label P."/>
            <person name="Fumanal B."/>
            <person name="Venisse J.S."/>
            <person name="Kohler A."/>
            <person name="de Oliveira R.R."/>
            <person name="Labutti K."/>
            <person name="Lipzen A."/>
            <person name="Lail K."/>
            <person name="Bauer D."/>
            <person name="Ohm R.A."/>
            <person name="Barry K.W."/>
            <person name="Spatafora J."/>
            <person name="Grigoriev I.V."/>
            <person name="Martin F.M."/>
            <person name="Pujade-Renaud V."/>
        </authorList>
    </citation>
    <scope>NUCLEOTIDE SEQUENCE [LARGE SCALE GENOMIC DNA]</scope>
    <source>
        <strain evidence="12 13">Philippines</strain>
    </source>
</reference>
<keyword evidence="6" id="KW-0863">Zinc-finger</keyword>
<protein>
    <submittedName>
        <fullName evidence="12">Kinase-like protein</fullName>
    </submittedName>
</protein>
<comment type="similarity">
    <text evidence="1">Belongs to the protein kinase superfamily. NEK Ser/Thr protein kinase family. NIMA subfamily.</text>
</comment>
<keyword evidence="8" id="KW-0723">Serine/threonine-protein kinase</keyword>
<dbReference type="PANTHER" id="PTHR43671:SF85">
    <property type="entry name" value="KINASE, PUTATIVE-RELATED"/>
    <property type="match status" value="1"/>
</dbReference>